<dbReference type="EC" id="3.6.3.17" evidence="10"/>
<dbReference type="InterPro" id="IPR017871">
    <property type="entry name" value="ABC_transporter-like_CS"/>
</dbReference>
<keyword evidence="8" id="KW-0472">Membrane</keyword>
<dbReference type="InterPro" id="IPR027417">
    <property type="entry name" value="P-loop_NTPase"/>
</dbReference>
<dbReference type="PANTHER" id="PTHR43790">
    <property type="entry name" value="CARBOHYDRATE TRANSPORT ATP-BINDING PROTEIN MG119-RELATED"/>
    <property type="match status" value="1"/>
</dbReference>
<dbReference type="Pfam" id="PF00005">
    <property type="entry name" value="ABC_tran"/>
    <property type="match status" value="2"/>
</dbReference>
<dbReference type="Proteomes" id="UP000095651">
    <property type="component" value="Unassembled WGS sequence"/>
</dbReference>
<dbReference type="PROSITE" id="PS00211">
    <property type="entry name" value="ABC_TRANSPORTER_1"/>
    <property type="match status" value="1"/>
</dbReference>
<comment type="subcellular location">
    <subcellularLocation>
        <location evidence="1">Cell membrane</location>
        <topology evidence="1">Peripheral membrane protein</topology>
    </subcellularLocation>
</comment>
<protein>
    <submittedName>
        <fullName evidence="10">ABC transporter</fullName>
        <ecNumber evidence="10">3.6.3.17</ecNumber>
    </submittedName>
</protein>
<evidence type="ECO:0000256" key="2">
    <source>
        <dbReference type="ARBA" id="ARBA00022448"/>
    </source>
</evidence>
<evidence type="ECO:0000313" key="11">
    <source>
        <dbReference type="Proteomes" id="UP000095651"/>
    </source>
</evidence>
<dbReference type="CDD" id="cd03215">
    <property type="entry name" value="ABC_Carb_Monos_II"/>
    <property type="match status" value="1"/>
</dbReference>
<reference evidence="10 11" key="1">
    <citation type="submission" date="2015-09" db="EMBL/GenBank/DDBJ databases">
        <authorList>
            <consortium name="Pathogen Informatics"/>
        </authorList>
    </citation>
    <scope>NUCLEOTIDE SEQUENCE [LARGE SCALE GENOMIC DNA]</scope>
    <source>
        <strain evidence="10 11">2789STDY5608850</strain>
    </source>
</reference>
<dbReference type="CDD" id="cd03216">
    <property type="entry name" value="ABC_Carb_Monos_I"/>
    <property type="match status" value="1"/>
</dbReference>
<keyword evidence="6" id="KW-0067">ATP-binding</keyword>
<dbReference type="SUPFAM" id="SSF52540">
    <property type="entry name" value="P-loop containing nucleoside triphosphate hydrolases"/>
    <property type="match status" value="2"/>
</dbReference>
<feature type="domain" description="ABC transporter" evidence="9">
    <location>
        <begin position="6"/>
        <end position="241"/>
    </location>
</feature>
<dbReference type="InterPro" id="IPR003593">
    <property type="entry name" value="AAA+_ATPase"/>
</dbReference>
<evidence type="ECO:0000256" key="3">
    <source>
        <dbReference type="ARBA" id="ARBA00022475"/>
    </source>
</evidence>
<accession>A0A174B9Y9</accession>
<gene>
    <name evidence="10" type="primary">xylG_2</name>
    <name evidence="10" type="ORF">ERS852407_01501</name>
</gene>
<dbReference type="PANTHER" id="PTHR43790:SF4">
    <property type="entry name" value="GUANOSINE IMPORT ATP-BINDING PROTEIN NUPO"/>
    <property type="match status" value="1"/>
</dbReference>
<keyword evidence="10" id="KW-0378">Hydrolase</keyword>
<dbReference type="EMBL" id="CYZE01000003">
    <property type="protein sequence ID" value="CUN96475.1"/>
    <property type="molecule type" value="Genomic_DNA"/>
</dbReference>
<dbReference type="GO" id="GO:0016887">
    <property type="term" value="F:ATP hydrolysis activity"/>
    <property type="evidence" value="ECO:0007669"/>
    <property type="project" value="InterPro"/>
</dbReference>
<dbReference type="RefSeq" id="WP_055653937.1">
    <property type="nucleotide sequence ID" value="NZ_CABIXC010000003.1"/>
</dbReference>
<dbReference type="InterPro" id="IPR050107">
    <property type="entry name" value="ABC_carbohydrate_import_ATPase"/>
</dbReference>
<evidence type="ECO:0000256" key="7">
    <source>
        <dbReference type="ARBA" id="ARBA00022967"/>
    </source>
</evidence>
<dbReference type="GO" id="GO:0005524">
    <property type="term" value="F:ATP binding"/>
    <property type="evidence" value="ECO:0007669"/>
    <property type="project" value="UniProtKB-KW"/>
</dbReference>
<evidence type="ECO:0000256" key="6">
    <source>
        <dbReference type="ARBA" id="ARBA00022840"/>
    </source>
</evidence>
<dbReference type="Gene3D" id="3.40.50.300">
    <property type="entry name" value="P-loop containing nucleotide triphosphate hydrolases"/>
    <property type="match status" value="2"/>
</dbReference>
<sequence>MDDYIIEMLNITKEFPGIIANDNITLQLKKGEIHALLGENGAGKSTLMSVLFGLYQPEAGVIKVRGKEEKITGPLDANALGIGMVHQHFKLVHNFTVLQNIVLGMETTKHGFLKMDDARKKIMDLSEKYQLTIDPDALISDITVGMQQRVEILKMLYRDNEIMIFDEPTAVLTPQEIDELMQIMRDLVKEGKSILFITHKLNEIKAVADRCTVLRRGKYIGTVEVKDTTPEEMSEMMVGRKVNLTVEKGPANPRDVVLEVKNLSVKATKEGHTKNLVSNVTFQVRKGEIVCVAGIDGNGQTELIHAITGLAEMSEGTVLLNGEDVTKKSIRYKNTHGLSHIPEDRHKHGLVLDYNLGYNLVLQQYFEKDFQKYSFLKNDSIYDYSDKLIEDYDIRSSEGAYTSARSMSGGNQQKAIVAREVSRDHDILLAVQPTRGLDVGAIEYIHRELIKQRDAGAAILLVSLELDEVMNLSDRILVMFEGSIVADLDPKKVTVQELGLYMAGSKKEGGKS</sequence>
<dbReference type="PROSITE" id="PS50893">
    <property type="entry name" value="ABC_TRANSPORTER_2"/>
    <property type="match status" value="2"/>
</dbReference>
<evidence type="ECO:0000256" key="4">
    <source>
        <dbReference type="ARBA" id="ARBA00022737"/>
    </source>
</evidence>
<feature type="domain" description="ABC transporter" evidence="9">
    <location>
        <begin position="258"/>
        <end position="506"/>
    </location>
</feature>
<keyword evidence="7" id="KW-1278">Translocase</keyword>
<organism evidence="10 11">
    <name type="scientific">Hungatella hathewayi</name>
    <dbReference type="NCBI Taxonomy" id="154046"/>
    <lineage>
        <taxon>Bacteria</taxon>
        <taxon>Bacillati</taxon>
        <taxon>Bacillota</taxon>
        <taxon>Clostridia</taxon>
        <taxon>Lachnospirales</taxon>
        <taxon>Lachnospiraceae</taxon>
        <taxon>Hungatella</taxon>
    </lineage>
</organism>
<keyword evidence="3" id="KW-1003">Cell membrane</keyword>
<evidence type="ECO:0000313" key="10">
    <source>
        <dbReference type="EMBL" id="CUN96475.1"/>
    </source>
</evidence>
<evidence type="ECO:0000256" key="8">
    <source>
        <dbReference type="ARBA" id="ARBA00023136"/>
    </source>
</evidence>
<keyword evidence="2" id="KW-0813">Transport</keyword>
<dbReference type="InterPro" id="IPR003439">
    <property type="entry name" value="ABC_transporter-like_ATP-bd"/>
</dbReference>
<keyword evidence="4" id="KW-0677">Repeat</keyword>
<proteinExistence type="predicted"/>
<dbReference type="SMART" id="SM00382">
    <property type="entry name" value="AAA"/>
    <property type="match status" value="2"/>
</dbReference>
<dbReference type="FunFam" id="3.40.50.300:FF:000127">
    <property type="entry name" value="Ribose import ATP-binding protein RbsA"/>
    <property type="match status" value="1"/>
</dbReference>
<keyword evidence="5" id="KW-0547">Nucleotide-binding</keyword>
<evidence type="ECO:0000256" key="5">
    <source>
        <dbReference type="ARBA" id="ARBA00022741"/>
    </source>
</evidence>
<evidence type="ECO:0000259" key="9">
    <source>
        <dbReference type="PROSITE" id="PS50893"/>
    </source>
</evidence>
<dbReference type="GO" id="GO:0005886">
    <property type="term" value="C:plasma membrane"/>
    <property type="evidence" value="ECO:0007669"/>
    <property type="project" value="UniProtKB-SubCell"/>
</dbReference>
<dbReference type="AlphaFoldDB" id="A0A174B9Y9"/>
<evidence type="ECO:0000256" key="1">
    <source>
        <dbReference type="ARBA" id="ARBA00004202"/>
    </source>
</evidence>
<name>A0A174B9Y9_9FIRM</name>